<feature type="transmembrane region" description="Helical" evidence="4">
    <location>
        <begin position="103"/>
        <end position="126"/>
    </location>
</feature>
<feature type="transmembrane region" description="Helical" evidence="4">
    <location>
        <begin position="77"/>
        <end position="97"/>
    </location>
</feature>
<dbReference type="SUPFAM" id="SSF103473">
    <property type="entry name" value="MFS general substrate transporter"/>
    <property type="match status" value="1"/>
</dbReference>
<dbReference type="PROSITE" id="PS50850">
    <property type="entry name" value="MFS"/>
    <property type="match status" value="1"/>
</dbReference>
<feature type="transmembrane region" description="Helical" evidence="4">
    <location>
        <begin position="138"/>
        <end position="157"/>
    </location>
</feature>
<dbReference type="Proteomes" id="UP000323300">
    <property type="component" value="Unassembled WGS sequence"/>
</dbReference>
<dbReference type="Pfam" id="PF07690">
    <property type="entry name" value="MFS_1"/>
    <property type="match status" value="1"/>
</dbReference>
<evidence type="ECO:0000256" key="1">
    <source>
        <dbReference type="ARBA" id="ARBA00022692"/>
    </source>
</evidence>
<keyword evidence="2 4" id="KW-1133">Transmembrane helix</keyword>
<sequence>MTAAPREARRTAIILAASQAIVGSAAPICLSIGGLAGHYLLGADKSLATAPVTGFNLGVALGALPAAAIIRRMGQRNGFMTGTVVTGCGGALAGTALLQGNFWLFAIGMMIVGIGGAFVQQFRFAAADNAPPEFKARAISFVLAGGIVTAILGPQIVIFTKELLAPVMFAGSFMSIIVVAGAGAIILSFLRPHAAVSGEDGHEQMPARPLSEIARQPRFVIGLVCGIGSYTLMTFVMTGAPLAMVGCGLSTDQATLGISWHVMAMFGPSFFTGRLIHRFGAERIVATGLLLLIACALVGLSGIQLWQFWTALILLGLGWNFGFIGATAMVADSYRPSEKGRVQGFHDFVLFGSVAFASLMSGAVYNAYGWEMLNWVVFPVVALCLGALGVLVVGRARNTAKSTI</sequence>
<feature type="domain" description="Major facilitator superfamily (MFS) profile" evidence="5">
    <location>
        <begin position="217"/>
        <end position="404"/>
    </location>
</feature>
<name>A0A1I3YLC4_9HYPH</name>
<dbReference type="PANTHER" id="PTHR23534">
    <property type="entry name" value="MFS PERMEASE"/>
    <property type="match status" value="1"/>
</dbReference>
<dbReference type="InterPro" id="IPR011701">
    <property type="entry name" value="MFS"/>
</dbReference>
<accession>A0A1I3YLC4</accession>
<keyword evidence="7" id="KW-1185">Reference proteome</keyword>
<dbReference type="InterPro" id="IPR036259">
    <property type="entry name" value="MFS_trans_sf"/>
</dbReference>
<evidence type="ECO:0000256" key="2">
    <source>
        <dbReference type="ARBA" id="ARBA00022989"/>
    </source>
</evidence>
<feature type="transmembrane region" description="Helical" evidence="4">
    <location>
        <begin position="258"/>
        <end position="277"/>
    </location>
</feature>
<dbReference type="InterPro" id="IPR020846">
    <property type="entry name" value="MFS_dom"/>
</dbReference>
<dbReference type="AlphaFoldDB" id="A0A1I3YLC4"/>
<keyword evidence="3 4" id="KW-0472">Membrane</keyword>
<dbReference type="GO" id="GO:0022857">
    <property type="term" value="F:transmembrane transporter activity"/>
    <property type="evidence" value="ECO:0007669"/>
    <property type="project" value="InterPro"/>
</dbReference>
<dbReference type="EMBL" id="FOSL01000005">
    <property type="protein sequence ID" value="SFK32737.1"/>
    <property type="molecule type" value="Genomic_DNA"/>
</dbReference>
<proteinExistence type="predicted"/>
<gene>
    <name evidence="6" type="ORF">SAMN04488498_10525</name>
</gene>
<feature type="transmembrane region" description="Helical" evidence="4">
    <location>
        <begin position="348"/>
        <end position="368"/>
    </location>
</feature>
<feature type="transmembrane region" description="Helical" evidence="4">
    <location>
        <begin position="163"/>
        <end position="190"/>
    </location>
</feature>
<dbReference type="PANTHER" id="PTHR23534:SF1">
    <property type="entry name" value="MAJOR FACILITATOR SUPERFAMILY PROTEIN"/>
    <property type="match status" value="1"/>
</dbReference>
<keyword evidence="1 4" id="KW-0812">Transmembrane</keyword>
<dbReference type="OrthoDB" id="8558006at2"/>
<protein>
    <submittedName>
        <fullName evidence="6">Predicted arabinose efflux permease, MFS family</fullName>
    </submittedName>
</protein>
<feature type="transmembrane region" description="Helical" evidence="4">
    <location>
        <begin position="284"/>
        <end position="303"/>
    </location>
</feature>
<dbReference type="Gene3D" id="1.20.1250.20">
    <property type="entry name" value="MFS general substrate transporter like domains"/>
    <property type="match status" value="1"/>
</dbReference>
<dbReference type="RefSeq" id="WP_149760065.1">
    <property type="nucleotide sequence ID" value="NZ_BSPE01000056.1"/>
</dbReference>
<evidence type="ECO:0000259" key="5">
    <source>
        <dbReference type="PROSITE" id="PS50850"/>
    </source>
</evidence>
<feature type="transmembrane region" description="Helical" evidence="4">
    <location>
        <begin position="47"/>
        <end position="70"/>
    </location>
</feature>
<evidence type="ECO:0000256" key="3">
    <source>
        <dbReference type="ARBA" id="ARBA00023136"/>
    </source>
</evidence>
<evidence type="ECO:0000313" key="7">
    <source>
        <dbReference type="Proteomes" id="UP000323300"/>
    </source>
</evidence>
<feature type="transmembrane region" description="Helical" evidence="4">
    <location>
        <begin position="309"/>
        <end position="328"/>
    </location>
</feature>
<organism evidence="6 7">
    <name type="scientific">Neomesorhizobium albiziae</name>
    <dbReference type="NCBI Taxonomy" id="335020"/>
    <lineage>
        <taxon>Bacteria</taxon>
        <taxon>Pseudomonadati</taxon>
        <taxon>Pseudomonadota</taxon>
        <taxon>Alphaproteobacteria</taxon>
        <taxon>Hyphomicrobiales</taxon>
        <taxon>Phyllobacteriaceae</taxon>
        <taxon>Neomesorhizobium</taxon>
    </lineage>
</organism>
<feature type="transmembrane region" description="Helical" evidence="4">
    <location>
        <begin position="374"/>
        <end position="394"/>
    </location>
</feature>
<feature type="transmembrane region" description="Helical" evidence="4">
    <location>
        <begin position="219"/>
        <end position="238"/>
    </location>
</feature>
<evidence type="ECO:0000313" key="6">
    <source>
        <dbReference type="EMBL" id="SFK32737.1"/>
    </source>
</evidence>
<feature type="transmembrane region" description="Helical" evidence="4">
    <location>
        <begin position="12"/>
        <end position="41"/>
    </location>
</feature>
<evidence type="ECO:0000256" key="4">
    <source>
        <dbReference type="SAM" id="Phobius"/>
    </source>
</evidence>
<reference evidence="6 7" key="1">
    <citation type="submission" date="2016-10" db="EMBL/GenBank/DDBJ databases">
        <authorList>
            <person name="Varghese N."/>
            <person name="Submissions S."/>
        </authorList>
    </citation>
    <scope>NUCLEOTIDE SEQUENCE [LARGE SCALE GENOMIC DNA]</scope>
    <source>
        <strain evidence="6 7">DSM 21822</strain>
    </source>
</reference>